<protein>
    <recommendedName>
        <fullName evidence="4">Thylakoid lumen protein</fullName>
    </recommendedName>
</protein>
<keyword evidence="3" id="KW-1185">Reference proteome</keyword>
<feature type="compositionally biased region" description="Polar residues" evidence="1">
    <location>
        <begin position="65"/>
        <end position="79"/>
    </location>
</feature>
<organism evidence="2 3">
    <name type="scientific">Petrachloros mirabilis ULC683</name>
    <dbReference type="NCBI Taxonomy" id="2781853"/>
    <lineage>
        <taxon>Bacteria</taxon>
        <taxon>Bacillati</taxon>
        <taxon>Cyanobacteriota</taxon>
        <taxon>Cyanophyceae</taxon>
        <taxon>Synechococcales</taxon>
        <taxon>Petrachlorosaceae</taxon>
        <taxon>Petrachloros</taxon>
        <taxon>Petrachloros mirabilis</taxon>
    </lineage>
</organism>
<dbReference type="GO" id="GO:0010027">
    <property type="term" value="P:thylakoid membrane organization"/>
    <property type="evidence" value="ECO:0007669"/>
    <property type="project" value="InterPro"/>
</dbReference>
<gene>
    <name evidence="2" type="ORF">GS597_18785</name>
</gene>
<evidence type="ECO:0000313" key="2">
    <source>
        <dbReference type="EMBL" id="NCJ08516.1"/>
    </source>
</evidence>
<evidence type="ECO:0008006" key="4">
    <source>
        <dbReference type="Google" id="ProtNLM"/>
    </source>
</evidence>
<accession>A0A8K2A2E3</accession>
<dbReference type="PANTHER" id="PTHR35745:SF1">
    <property type="entry name" value="OS04G0513000 PROTEIN"/>
    <property type="match status" value="1"/>
</dbReference>
<dbReference type="RefSeq" id="WP_161826989.1">
    <property type="nucleotide sequence ID" value="NZ_WVIC01000055.1"/>
</dbReference>
<reference evidence="2" key="1">
    <citation type="submission" date="2019-12" db="EMBL/GenBank/DDBJ databases">
        <title>High-Quality draft genome sequences of three cyanobacteria isolated from the limestone walls of the Old Cathedral of Coimbra.</title>
        <authorList>
            <person name="Tiago I."/>
            <person name="Soares F."/>
            <person name="Portugal A."/>
        </authorList>
    </citation>
    <scope>NUCLEOTIDE SEQUENCE [LARGE SCALE GENOMIC DNA]</scope>
    <source>
        <strain evidence="2">C</strain>
    </source>
</reference>
<dbReference type="Proteomes" id="UP000607397">
    <property type="component" value="Unassembled WGS sequence"/>
</dbReference>
<dbReference type="PANTHER" id="PTHR35745">
    <property type="entry name" value="BNACNNG14650D PROTEIN"/>
    <property type="match status" value="1"/>
</dbReference>
<sequence length="104" mass="11827">MTNPLIHAFFVGRATAEVLSETVEHRISDLLSEVGKFDAEQRDRMHLFVADVMERAQFQEERTAQGRSTATEQPTTEGLQETVDELRAEIAQLRATLHSYRNPV</sequence>
<comment type="caution">
    <text evidence="2">The sequence shown here is derived from an EMBL/GenBank/DDBJ whole genome shotgun (WGS) entry which is preliminary data.</text>
</comment>
<evidence type="ECO:0000256" key="1">
    <source>
        <dbReference type="SAM" id="MobiDB-lite"/>
    </source>
</evidence>
<dbReference type="EMBL" id="WVIC01000055">
    <property type="protein sequence ID" value="NCJ08516.1"/>
    <property type="molecule type" value="Genomic_DNA"/>
</dbReference>
<name>A0A8K2A2E3_9CYAN</name>
<dbReference type="Pfam" id="PF20711">
    <property type="entry name" value="DUF6825"/>
    <property type="match status" value="1"/>
</dbReference>
<evidence type="ECO:0000313" key="3">
    <source>
        <dbReference type="Proteomes" id="UP000607397"/>
    </source>
</evidence>
<feature type="region of interest" description="Disordered" evidence="1">
    <location>
        <begin position="59"/>
        <end position="79"/>
    </location>
</feature>
<dbReference type="AlphaFoldDB" id="A0A8K2A2E3"/>
<dbReference type="InterPro" id="IPR040003">
    <property type="entry name" value="PG18-like"/>
</dbReference>
<proteinExistence type="predicted"/>